<evidence type="ECO:0000256" key="9">
    <source>
        <dbReference type="ARBA" id="ARBA00022801"/>
    </source>
</evidence>
<evidence type="ECO:0000256" key="6">
    <source>
        <dbReference type="ARBA" id="ARBA00022490"/>
    </source>
</evidence>
<evidence type="ECO:0000313" key="14">
    <source>
        <dbReference type="EMBL" id="KAK2547898.1"/>
    </source>
</evidence>
<dbReference type="InterPro" id="IPR027806">
    <property type="entry name" value="HARBI1_dom"/>
</dbReference>
<comment type="cofactor">
    <cofactor evidence="1">
        <name>a divalent metal cation</name>
        <dbReference type="ChEBI" id="CHEBI:60240"/>
    </cofactor>
</comment>
<evidence type="ECO:0000259" key="13">
    <source>
        <dbReference type="Pfam" id="PF13359"/>
    </source>
</evidence>
<evidence type="ECO:0000256" key="10">
    <source>
        <dbReference type="ARBA" id="ARBA00023242"/>
    </source>
</evidence>
<gene>
    <name evidence="14" type="ORF">P5673_032039</name>
</gene>
<dbReference type="GO" id="GO:0005737">
    <property type="term" value="C:cytoplasm"/>
    <property type="evidence" value="ECO:0007669"/>
    <property type="project" value="UniProtKB-SubCell"/>
</dbReference>
<comment type="subcellular location">
    <subcellularLocation>
        <location evidence="3">Cytoplasm</location>
    </subcellularLocation>
    <subcellularLocation>
        <location evidence="2">Nucleus</location>
    </subcellularLocation>
</comment>
<dbReference type="InterPro" id="IPR026103">
    <property type="entry name" value="HARBI1_animal"/>
</dbReference>
<comment type="similarity">
    <text evidence="4">Belongs to the HARBI1 family.</text>
</comment>
<dbReference type="GO" id="GO:0004518">
    <property type="term" value="F:nuclease activity"/>
    <property type="evidence" value="ECO:0007669"/>
    <property type="project" value="UniProtKB-KW"/>
</dbReference>
<name>A0AAD9PRS7_ACRCE</name>
<keyword evidence="7" id="KW-0540">Nuclease</keyword>
<dbReference type="EMBL" id="JARQWQ010000163">
    <property type="protein sequence ID" value="KAK2547898.1"/>
    <property type="molecule type" value="Genomic_DNA"/>
</dbReference>
<evidence type="ECO:0000313" key="15">
    <source>
        <dbReference type="Proteomes" id="UP001249851"/>
    </source>
</evidence>
<evidence type="ECO:0000256" key="5">
    <source>
        <dbReference type="ARBA" id="ARBA00015519"/>
    </source>
</evidence>
<keyword evidence="6" id="KW-0963">Cytoplasm</keyword>
<dbReference type="AlphaFoldDB" id="A0AAD9PRS7"/>
<organism evidence="14 15">
    <name type="scientific">Acropora cervicornis</name>
    <name type="common">Staghorn coral</name>
    <dbReference type="NCBI Taxonomy" id="6130"/>
    <lineage>
        <taxon>Eukaryota</taxon>
        <taxon>Metazoa</taxon>
        <taxon>Cnidaria</taxon>
        <taxon>Anthozoa</taxon>
        <taxon>Hexacorallia</taxon>
        <taxon>Scleractinia</taxon>
        <taxon>Astrocoeniina</taxon>
        <taxon>Acroporidae</taxon>
        <taxon>Acropora</taxon>
    </lineage>
</organism>
<dbReference type="Pfam" id="PF13359">
    <property type="entry name" value="DDE_Tnp_4"/>
    <property type="match status" value="1"/>
</dbReference>
<reference evidence="14" key="2">
    <citation type="journal article" date="2023" name="Science">
        <title>Genomic signatures of disease resistance in endangered staghorn corals.</title>
        <authorList>
            <person name="Vollmer S.V."/>
            <person name="Selwyn J.D."/>
            <person name="Despard B.A."/>
            <person name="Roesel C.L."/>
        </authorList>
    </citation>
    <scope>NUCLEOTIDE SEQUENCE</scope>
    <source>
        <strain evidence="14">K2</strain>
    </source>
</reference>
<dbReference type="InterPro" id="IPR045249">
    <property type="entry name" value="HARBI1-like"/>
</dbReference>
<sequence length="344" mass="38839">MADLLFGELGLLPVPKRKERQFRLRDDFSLTDFTDNELRRRYRFSRESIDFLVELLRDDLERPTSRNHALSATVQVLVALRFFASGSFLQVIGDTLGLSKSTVSRTVSNVSHALAQKQVHFIKWPSTEAEIAQTKRGFYDKGGFPGVIGCVDGTHVKIQGPTENENDYVNRKGFHSVNVQAICNHKGMFTNIVARWPGSTQDSFIFSDSQIGQQLNAQHQSVEDGLLLGDSGYPCKPYLMTPYLNPGTNKQTDFNNAHTRTRVAIEQAFGVWKRRFHLLHSEIRMKPEKVCMMIGACAVLHNIAILRKEPLYGDAEADDQPDPICYCGPEDGKAIRDHICNTFF</sequence>
<dbReference type="GO" id="GO:0016787">
    <property type="term" value="F:hydrolase activity"/>
    <property type="evidence" value="ECO:0007669"/>
    <property type="project" value="UniProtKB-KW"/>
</dbReference>
<keyword evidence="8" id="KW-0479">Metal-binding</keyword>
<reference evidence="14" key="1">
    <citation type="journal article" date="2023" name="G3 (Bethesda)">
        <title>Whole genome assembly and annotation of the endangered Caribbean coral Acropora cervicornis.</title>
        <authorList>
            <person name="Selwyn J.D."/>
            <person name="Vollmer S.V."/>
        </authorList>
    </citation>
    <scope>NUCLEOTIDE SEQUENCE</scope>
    <source>
        <strain evidence="14">K2</strain>
    </source>
</reference>
<evidence type="ECO:0000256" key="4">
    <source>
        <dbReference type="ARBA" id="ARBA00006958"/>
    </source>
</evidence>
<protein>
    <recommendedName>
        <fullName evidence="5">Putative nuclease HARBI1</fullName>
    </recommendedName>
    <alternativeName>
        <fullName evidence="11">Harbinger transposase-derived nuclease</fullName>
    </alternativeName>
</protein>
<keyword evidence="15" id="KW-1185">Reference proteome</keyword>
<proteinExistence type="inferred from homology"/>
<dbReference type="GO" id="GO:0046872">
    <property type="term" value="F:metal ion binding"/>
    <property type="evidence" value="ECO:0007669"/>
    <property type="project" value="UniProtKB-KW"/>
</dbReference>
<evidence type="ECO:0000256" key="1">
    <source>
        <dbReference type="ARBA" id="ARBA00001968"/>
    </source>
</evidence>
<dbReference type="PANTHER" id="PTHR22930">
    <property type="match status" value="1"/>
</dbReference>
<comment type="function">
    <text evidence="12">Transposase-derived protein that may have nuclease activity. Does not have transposase activity.</text>
</comment>
<evidence type="ECO:0000256" key="12">
    <source>
        <dbReference type="ARBA" id="ARBA00045850"/>
    </source>
</evidence>
<evidence type="ECO:0000256" key="11">
    <source>
        <dbReference type="ARBA" id="ARBA00030126"/>
    </source>
</evidence>
<feature type="domain" description="DDE Tnp4" evidence="13">
    <location>
        <begin position="151"/>
        <end position="302"/>
    </location>
</feature>
<dbReference type="GO" id="GO:0005634">
    <property type="term" value="C:nucleus"/>
    <property type="evidence" value="ECO:0007669"/>
    <property type="project" value="UniProtKB-SubCell"/>
</dbReference>
<keyword evidence="10" id="KW-0539">Nucleus</keyword>
<dbReference type="Proteomes" id="UP001249851">
    <property type="component" value="Unassembled WGS sequence"/>
</dbReference>
<evidence type="ECO:0000256" key="8">
    <source>
        <dbReference type="ARBA" id="ARBA00022723"/>
    </source>
</evidence>
<accession>A0AAD9PRS7</accession>
<keyword evidence="9" id="KW-0378">Hydrolase</keyword>
<dbReference type="PRINTS" id="PR02086">
    <property type="entry name" value="PUTNUCHARBI1"/>
</dbReference>
<comment type="caution">
    <text evidence="14">The sequence shown here is derived from an EMBL/GenBank/DDBJ whole genome shotgun (WGS) entry which is preliminary data.</text>
</comment>
<evidence type="ECO:0000256" key="3">
    <source>
        <dbReference type="ARBA" id="ARBA00004496"/>
    </source>
</evidence>
<evidence type="ECO:0000256" key="7">
    <source>
        <dbReference type="ARBA" id="ARBA00022722"/>
    </source>
</evidence>
<evidence type="ECO:0000256" key="2">
    <source>
        <dbReference type="ARBA" id="ARBA00004123"/>
    </source>
</evidence>
<dbReference type="PANTHER" id="PTHR22930:SF286">
    <property type="entry name" value="NUCLEASE HARBI1"/>
    <property type="match status" value="1"/>
</dbReference>